<dbReference type="Gene3D" id="3.30.1540.10">
    <property type="entry name" value="formyl-coa transferase, domain 3"/>
    <property type="match status" value="1"/>
</dbReference>
<dbReference type="Gene3D" id="3.40.50.10540">
    <property type="entry name" value="Crotonobetainyl-coa:carnitine coa-transferase, domain 1"/>
    <property type="match status" value="1"/>
</dbReference>
<dbReference type="EMBL" id="BMLF01000008">
    <property type="protein sequence ID" value="GGM16188.1"/>
    <property type="molecule type" value="Genomic_DNA"/>
</dbReference>
<dbReference type="AlphaFoldDB" id="A0A917WMZ3"/>
<keyword evidence="1" id="KW-0808">Transferase</keyword>
<dbReference type="InterPro" id="IPR044855">
    <property type="entry name" value="CoA-Trfase_III_dom3_sf"/>
</dbReference>
<keyword evidence="4" id="KW-1185">Reference proteome</keyword>
<evidence type="ECO:0000256" key="2">
    <source>
        <dbReference type="SAM" id="MobiDB-lite"/>
    </source>
</evidence>
<reference evidence="3" key="1">
    <citation type="journal article" date="2014" name="Int. J. Syst. Evol. Microbiol.">
        <title>Complete genome sequence of Corynebacterium casei LMG S-19264T (=DSM 44701T), isolated from a smear-ripened cheese.</title>
        <authorList>
            <consortium name="US DOE Joint Genome Institute (JGI-PGF)"/>
            <person name="Walter F."/>
            <person name="Albersmeier A."/>
            <person name="Kalinowski J."/>
            <person name="Ruckert C."/>
        </authorList>
    </citation>
    <scope>NUCLEOTIDE SEQUENCE</scope>
    <source>
        <strain evidence="3">CGMCC 1.6293</strain>
    </source>
</reference>
<dbReference type="GO" id="GO:0008410">
    <property type="term" value="F:CoA-transferase activity"/>
    <property type="evidence" value="ECO:0007669"/>
    <property type="project" value="TreeGrafter"/>
</dbReference>
<evidence type="ECO:0000313" key="4">
    <source>
        <dbReference type="Proteomes" id="UP000649829"/>
    </source>
</evidence>
<proteinExistence type="predicted"/>
<dbReference type="PANTHER" id="PTHR48207">
    <property type="entry name" value="SUCCINATE--HYDROXYMETHYLGLUTARATE COA-TRANSFERASE"/>
    <property type="match status" value="1"/>
</dbReference>
<protein>
    <recommendedName>
        <fullName evidence="5">CoA transferase</fullName>
    </recommendedName>
</protein>
<dbReference type="InterPro" id="IPR023606">
    <property type="entry name" value="CoA-Trfase_III_dom_1_sf"/>
</dbReference>
<dbReference type="InterPro" id="IPR003673">
    <property type="entry name" value="CoA-Trfase_fam_III"/>
</dbReference>
<gene>
    <name evidence="3" type="ORF">GCM10011534_42670</name>
</gene>
<feature type="compositionally biased region" description="Basic and acidic residues" evidence="2">
    <location>
        <begin position="131"/>
        <end position="149"/>
    </location>
</feature>
<evidence type="ECO:0008006" key="5">
    <source>
        <dbReference type="Google" id="ProtNLM"/>
    </source>
</evidence>
<reference evidence="3" key="2">
    <citation type="submission" date="2020-09" db="EMBL/GenBank/DDBJ databases">
        <authorList>
            <person name="Sun Q."/>
            <person name="Zhou Y."/>
        </authorList>
    </citation>
    <scope>NUCLEOTIDE SEQUENCE</scope>
    <source>
        <strain evidence="3">CGMCC 1.6293</strain>
    </source>
</reference>
<evidence type="ECO:0000313" key="3">
    <source>
        <dbReference type="EMBL" id="GGM16188.1"/>
    </source>
</evidence>
<evidence type="ECO:0000256" key="1">
    <source>
        <dbReference type="ARBA" id="ARBA00022679"/>
    </source>
</evidence>
<sequence>MCGLMSVTGIAEGEPGAGPMKVGPSIVDILCGLNAVIGITAALYHRDANGGTGQQVDLALYDSGVAAMSHCAQIYLTSGVVPFQRGTQGNGSVPSQMFYTRDGGLMLTDGNDNQFRKLCAALGAPQFLADPRFKDGPPDRQPLRAERRGPGAVPDGRHRPMAGGAVRRGRPLRADQRFPVGFRRPADVARGMKWSVAHPHAGSIDLVGNPLHF</sequence>
<accession>A0A917WMZ3</accession>
<dbReference type="SUPFAM" id="SSF89796">
    <property type="entry name" value="CoA-transferase family III (CaiB/BaiF)"/>
    <property type="match status" value="1"/>
</dbReference>
<comment type="caution">
    <text evidence="3">The sequence shown here is derived from an EMBL/GenBank/DDBJ whole genome shotgun (WGS) entry which is preliminary data.</text>
</comment>
<organism evidence="3 4">
    <name type="scientific">Pseudooceanicola nanhaiensis</name>
    <dbReference type="NCBI Taxonomy" id="375761"/>
    <lineage>
        <taxon>Bacteria</taxon>
        <taxon>Pseudomonadati</taxon>
        <taxon>Pseudomonadota</taxon>
        <taxon>Alphaproteobacteria</taxon>
        <taxon>Rhodobacterales</taxon>
        <taxon>Paracoccaceae</taxon>
        <taxon>Pseudooceanicola</taxon>
    </lineage>
</organism>
<dbReference type="InterPro" id="IPR050483">
    <property type="entry name" value="CoA-transferase_III_domain"/>
</dbReference>
<feature type="region of interest" description="Disordered" evidence="2">
    <location>
        <begin position="130"/>
        <end position="172"/>
    </location>
</feature>
<name>A0A917WMZ3_9RHOB</name>
<dbReference type="Proteomes" id="UP000649829">
    <property type="component" value="Unassembled WGS sequence"/>
</dbReference>
<dbReference type="Pfam" id="PF02515">
    <property type="entry name" value="CoA_transf_3"/>
    <property type="match status" value="1"/>
</dbReference>
<dbReference type="PANTHER" id="PTHR48207:SF3">
    <property type="entry name" value="SUCCINATE--HYDROXYMETHYLGLUTARATE COA-TRANSFERASE"/>
    <property type="match status" value="1"/>
</dbReference>